<evidence type="ECO:0000313" key="2">
    <source>
        <dbReference type="Proteomes" id="UP000608154"/>
    </source>
</evidence>
<dbReference type="Proteomes" id="UP000608154">
    <property type="component" value="Unassembled WGS sequence"/>
</dbReference>
<sequence length="224" mass="24163">MTPANWPCPLPTGGFVQEHALVADDQRPRRLLIVPALFDEGNKLRRLTVETMRRLDAAGVDCFLPDLPGCNESQQPLDRQTPTIWLGAMAAAARHFRATHAWGIRGGCLFTPPALPSWHYAPVKAASILRQMTRARILASREAGREENREDLAVAARGRGIELAGYPLGADFYREFEGLAPSAGAVAITQEQIGGGGLWLRAEPGEDRDQADALAGYLASGIGG</sequence>
<gene>
    <name evidence="1" type="ORF">GCM10011494_31570</name>
</gene>
<name>A0A916TVB2_9SPHN</name>
<dbReference type="Gene3D" id="3.40.50.1820">
    <property type="entry name" value="alpha/beta hydrolase"/>
    <property type="match status" value="1"/>
</dbReference>
<comment type="caution">
    <text evidence="1">The sequence shown here is derived from an EMBL/GenBank/DDBJ whole genome shotgun (WGS) entry which is preliminary data.</text>
</comment>
<keyword evidence="2" id="KW-1185">Reference proteome</keyword>
<organism evidence="1 2">
    <name type="scientific">Novosphingobium endophyticum</name>
    <dbReference type="NCBI Taxonomy" id="1955250"/>
    <lineage>
        <taxon>Bacteria</taxon>
        <taxon>Pseudomonadati</taxon>
        <taxon>Pseudomonadota</taxon>
        <taxon>Alphaproteobacteria</taxon>
        <taxon>Sphingomonadales</taxon>
        <taxon>Sphingomonadaceae</taxon>
        <taxon>Novosphingobium</taxon>
    </lineage>
</organism>
<proteinExistence type="predicted"/>
<dbReference type="EMBL" id="BMHK01000027">
    <property type="protein sequence ID" value="GGC10547.1"/>
    <property type="molecule type" value="Genomic_DNA"/>
</dbReference>
<dbReference type="AlphaFoldDB" id="A0A916TVB2"/>
<accession>A0A916TVB2</accession>
<dbReference type="SUPFAM" id="SSF53474">
    <property type="entry name" value="alpha/beta-Hydrolases"/>
    <property type="match status" value="1"/>
</dbReference>
<evidence type="ECO:0000313" key="1">
    <source>
        <dbReference type="EMBL" id="GGC10547.1"/>
    </source>
</evidence>
<dbReference type="InterPro" id="IPR029058">
    <property type="entry name" value="AB_hydrolase_fold"/>
</dbReference>
<protein>
    <submittedName>
        <fullName evidence="1">Uncharacterized protein</fullName>
    </submittedName>
</protein>
<reference evidence="1" key="2">
    <citation type="submission" date="2020-09" db="EMBL/GenBank/DDBJ databases">
        <authorList>
            <person name="Sun Q."/>
            <person name="Zhou Y."/>
        </authorList>
    </citation>
    <scope>NUCLEOTIDE SEQUENCE</scope>
    <source>
        <strain evidence="1">CGMCC 1.15095</strain>
    </source>
</reference>
<dbReference type="RefSeq" id="WP_188772528.1">
    <property type="nucleotide sequence ID" value="NZ_BMHK01000027.1"/>
</dbReference>
<reference evidence="1" key="1">
    <citation type="journal article" date="2014" name="Int. J. Syst. Evol. Microbiol.">
        <title>Complete genome sequence of Corynebacterium casei LMG S-19264T (=DSM 44701T), isolated from a smear-ripened cheese.</title>
        <authorList>
            <consortium name="US DOE Joint Genome Institute (JGI-PGF)"/>
            <person name="Walter F."/>
            <person name="Albersmeier A."/>
            <person name="Kalinowski J."/>
            <person name="Ruckert C."/>
        </authorList>
    </citation>
    <scope>NUCLEOTIDE SEQUENCE</scope>
    <source>
        <strain evidence="1">CGMCC 1.15095</strain>
    </source>
</reference>